<proteinExistence type="predicted"/>
<organism evidence="1 2">
    <name type="scientific">Fusarium ambrosium</name>
    <dbReference type="NCBI Taxonomy" id="131363"/>
    <lineage>
        <taxon>Eukaryota</taxon>
        <taxon>Fungi</taxon>
        <taxon>Dikarya</taxon>
        <taxon>Ascomycota</taxon>
        <taxon>Pezizomycotina</taxon>
        <taxon>Sordariomycetes</taxon>
        <taxon>Hypocreomycetidae</taxon>
        <taxon>Hypocreales</taxon>
        <taxon>Nectriaceae</taxon>
        <taxon>Fusarium</taxon>
        <taxon>Fusarium solani species complex</taxon>
    </lineage>
</organism>
<dbReference type="AlphaFoldDB" id="A0A428S767"/>
<keyword evidence="2" id="KW-1185">Reference proteome</keyword>
<evidence type="ECO:0000313" key="2">
    <source>
        <dbReference type="Proteomes" id="UP000288429"/>
    </source>
</evidence>
<sequence length="199" mass="21710">MRFAPPEMDPTMPVPPSFLLVHLRLSPQHVLSYGAPTLIGPGTGRKRLKGHPLALRPSSKSMACQIPQASIQPNKNTSASRPDAALAVLFPRRDLPAPTDSLIPKRQQPAWQHQPSCFEPQLQALTTMSSSRQPTRASPLRTGAPLSRFATRSRATKMALKRPSRASSGVLRIATQMSSFTPSRYVLPVACMCLQLTPT</sequence>
<comment type="caution">
    <text evidence="1">The sequence shown here is derived from an EMBL/GenBank/DDBJ whole genome shotgun (WGS) entry which is preliminary data.</text>
</comment>
<evidence type="ECO:0000313" key="1">
    <source>
        <dbReference type="EMBL" id="RSL85687.1"/>
    </source>
</evidence>
<protein>
    <submittedName>
        <fullName evidence="1">Uncharacterized protein</fullName>
    </submittedName>
</protein>
<accession>A0A428S767</accession>
<name>A0A428S767_9HYPO</name>
<dbReference type="EMBL" id="NIZV01000555">
    <property type="protein sequence ID" value="RSL85687.1"/>
    <property type="molecule type" value="Genomic_DNA"/>
</dbReference>
<gene>
    <name evidence="1" type="ORF">CDV31_016522</name>
</gene>
<reference evidence="1 2" key="1">
    <citation type="submission" date="2017-06" db="EMBL/GenBank/DDBJ databases">
        <title>Cmopartive genomic analysis of Ambrosia Fusariam Clade fungi.</title>
        <authorList>
            <person name="Stajich J.E."/>
            <person name="Carrillo J."/>
            <person name="Kijimoto T."/>
            <person name="Eskalen A."/>
            <person name="O'Donnell K."/>
            <person name="Kasson M."/>
        </authorList>
    </citation>
    <scope>NUCLEOTIDE SEQUENCE [LARGE SCALE GENOMIC DNA]</scope>
    <source>
        <strain evidence="1 2">NRRL 20438</strain>
    </source>
</reference>
<dbReference type="Proteomes" id="UP000288429">
    <property type="component" value="Unassembled WGS sequence"/>
</dbReference>